<dbReference type="SUPFAM" id="SSF53448">
    <property type="entry name" value="Nucleotide-diphospho-sugar transferases"/>
    <property type="match status" value="1"/>
</dbReference>
<keyword evidence="1" id="KW-0328">Glycosyltransferase</keyword>
<evidence type="ECO:0000313" key="1">
    <source>
        <dbReference type="EMBL" id="QVI62813.1"/>
    </source>
</evidence>
<dbReference type="InterPro" id="IPR029044">
    <property type="entry name" value="Nucleotide-diphossugar_trans"/>
</dbReference>
<gene>
    <name evidence="1" type="ORF">KG103_02405</name>
</gene>
<dbReference type="Proteomes" id="UP000677804">
    <property type="component" value="Chromosome"/>
</dbReference>
<keyword evidence="1" id="KW-0808">Transferase</keyword>
<dbReference type="Gene3D" id="3.90.550.10">
    <property type="entry name" value="Spore Coat Polysaccharide Biosynthesis Protein SpsA, Chain A"/>
    <property type="match status" value="1"/>
</dbReference>
<accession>A0ABX8D5T8</accession>
<proteinExistence type="predicted"/>
<keyword evidence="2" id="KW-1185">Reference proteome</keyword>
<dbReference type="EC" id="2.4.-.-" evidence="1"/>
<name>A0ABX8D5T8_9CELL</name>
<sequence length="328" mass="36104">MSVRHRDAVYVLPLRSETPLDVEALSYLVGLVREVPVVLVDGSPPHVRERNAHALPRDVVHVEAPHPVPGRNGKAQGVRRGLEVSDAPYVVVADDDVRWEPAEMARALRMLDDVDLVRPQNAFHPLPWHARWDTGRALVNRAVGGDWPGTLVVRRDALPPHGYADHVLFENLELVRTVQARGGRTRVARDLVVRRIPPAPGRFVDQRLRQAYDSHAQPVRLVAELAVLPLLAASARRYGPVRAVAAAVVLTAGVAEAGRRRDRGTRFYPATSAAWAPLWLAERAVLSWVALGYRFTGGVPYGGTRIRTAAQSTRRLRREAVAAARAAA</sequence>
<reference evidence="1 2" key="1">
    <citation type="submission" date="2021-05" db="EMBL/GenBank/DDBJ databases">
        <title>Novel species in genus Cellulomonas.</title>
        <authorList>
            <person name="Zhang G."/>
        </authorList>
    </citation>
    <scope>NUCLEOTIDE SEQUENCE [LARGE SCALE GENOMIC DNA]</scope>
    <source>
        <strain evidence="2">zg-ZUI222</strain>
    </source>
</reference>
<dbReference type="GO" id="GO:0016757">
    <property type="term" value="F:glycosyltransferase activity"/>
    <property type="evidence" value="ECO:0007669"/>
    <property type="project" value="UniProtKB-KW"/>
</dbReference>
<evidence type="ECO:0000313" key="2">
    <source>
        <dbReference type="Proteomes" id="UP000677804"/>
    </source>
</evidence>
<dbReference type="RefSeq" id="WP_207341918.1">
    <property type="nucleotide sequence ID" value="NZ_CP074405.1"/>
</dbReference>
<protein>
    <submittedName>
        <fullName evidence="1">Glycosyltransferase</fullName>
        <ecNumber evidence="1">2.4.-.-</ecNumber>
    </submittedName>
</protein>
<dbReference type="EMBL" id="CP074405">
    <property type="protein sequence ID" value="QVI62813.1"/>
    <property type="molecule type" value="Genomic_DNA"/>
</dbReference>
<organism evidence="1 2">
    <name type="scientific">Cellulomonas wangleii</name>
    <dbReference type="NCBI Taxonomy" id="2816956"/>
    <lineage>
        <taxon>Bacteria</taxon>
        <taxon>Bacillati</taxon>
        <taxon>Actinomycetota</taxon>
        <taxon>Actinomycetes</taxon>
        <taxon>Micrococcales</taxon>
        <taxon>Cellulomonadaceae</taxon>
        <taxon>Cellulomonas</taxon>
    </lineage>
</organism>